<reference evidence="11 12" key="1">
    <citation type="journal article" date="2016" name="Nat. Commun.">
        <title>Thousands of microbial genomes shed light on interconnected biogeochemical processes in an aquifer system.</title>
        <authorList>
            <person name="Anantharaman K."/>
            <person name="Brown C.T."/>
            <person name="Hug L.A."/>
            <person name="Sharon I."/>
            <person name="Castelle C.J."/>
            <person name="Probst A.J."/>
            <person name="Thomas B.C."/>
            <person name="Singh A."/>
            <person name="Wilkins M.J."/>
            <person name="Karaoz U."/>
            <person name="Brodie E.L."/>
            <person name="Williams K.H."/>
            <person name="Hubbard S.S."/>
            <person name="Banfield J.F."/>
        </authorList>
    </citation>
    <scope>NUCLEOTIDE SEQUENCE [LARGE SCALE GENOMIC DNA]</scope>
</reference>
<protein>
    <recommendedName>
        <fullName evidence="10">Protein-export membrane protein SecG</fullName>
    </recommendedName>
</protein>
<evidence type="ECO:0000256" key="3">
    <source>
        <dbReference type="ARBA" id="ARBA00022448"/>
    </source>
</evidence>
<evidence type="ECO:0000256" key="8">
    <source>
        <dbReference type="ARBA" id="ARBA00023010"/>
    </source>
</evidence>
<dbReference type="GO" id="GO:0005886">
    <property type="term" value="C:plasma membrane"/>
    <property type="evidence" value="ECO:0007669"/>
    <property type="project" value="UniProtKB-SubCell"/>
</dbReference>
<dbReference type="Proteomes" id="UP000185809">
    <property type="component" value="Unassembled WGS sequence"/>
</dbReference>
<dbReference type="GO" id="GO:0043952">
    <property type="term" value="P:protein transport by the Sec complex"/>
    <property type="evidence" value="ECO:0007669"/>
    <property type="project" value="TreeGrafter"/>
</dbReference>
<dbReference type="GO" id="GO:0015450">
    <property type="term" value="F:protein-transporting ATPase activity"/>
    <property type="evidence" value="ECO:0007669"/>
    <property type="project" value="UniProtKB-UniRule"/>
</dbReference>
<keyword evidence="8 10" id="KW-0811">Translocation</keyword>
<organism evidence="11 12">
    <name type="scientific">Candidatus Nomurabacteria bacterium RIFCSPLOWO2_01_FULL_33_24</name>
    <dbReference type="NCBI Taxonomy" id="1801765"/>
    <lineage>
        <taxon>Bacteria</taxon>
        <taxon>Candidatus Nomuraibacteriota</taxon>
    </lineage>
</organism>
<dbReference type="GO" id="GO:0065002">
    <property type="term" value="P:intracellular protein transmembrane transport"/>
    <property type="evidence" value="ECO:0007669"/>
    <property type="project" value="TreeGrafter"/>
</dbReference>
<keyword evidence="6 10" id="KW-0653">Protein transport</keyword>
<keyword evidence="4 10" id="KW-1003">Cell membrane</keyword>
<evidence type="ECO:0000256" key="10">
    <source>
        <dbReference type="RuleBase" id="RU365087"/>
    </source>
</evidence>
<evidence type="ECO:0000313" key="12">
    <source>
        <dbReference type="Proteomes" id="UP000185809"/>
    </source>
</evidence>
<evidence type="ECO:0000256" key="7">
    <source>
        <dbReference type="ARBA" id="ARBA00022989"/>
    </source>
</evidence>
<keyword evidence="3 10" id="KW-0813">Transport</keyword>
<sequence>MEIISNILPWIQIILSLVLIIAIILQRSGAEMGGALGGGDSGTTYHTRRGLEKFLFRLAIVVAVLFTISSLMAIFL</sequence>
<accession>A0A1F6WYT2</accession>
<evidence type="ECO:0000313" key="11">
    <source>
        <dbReference type="EMBL" id="OGI87030.1"/>
    </source>
</evidence>
<dbReference type="AlphaFoldDB" id="A0A1F6WYT2"/>
<name>A0A1F6WYT2_9BACT</name>
<keyword evidence="9 10" id="KW-0472">Membrane</keyword>
<dbReference type="NCBIfam" id="TIGR00810">
    <property type="entry name" value="secG"/>
    <property type="match status" value="1"/>
</dbReference>
<comment type="similarity">
    <text evidence="2 10">Belongs to the SecG family.</text>
</comment>
<keyword evidence="7 10" id="KW-1133">Transmembrane helix</keyword>
<dbReference type="Pfam" id="PF03840">
    <property type="entry name" value="SecG"/>
    <property type="match status" value="1"/>
</dbReference>
<proteinExistence type="inferred from homology"/>
<keyword evidence="5 10" id="KW-0812">Transmembrane</keyword>
<gene>
    <name evidence="11" type="ORF">A2995_00475</name>
</gene>
<evidence type="ECO:0000256" key="5">
    <source>
        <dbReference type="ARBA" id="ARBA00022692"/>
    </source>
</evidence>
<feature type="transmembrane region" description="Helical" evidence="10">
    <location>
        <begin position="54"/>
        <end position="75"/>
    </location>
</feature>
<comment type="caution">
    <text evidence="11">The sequence shown here is derived from an EMBL/GenBank/DDBJ whole genome shotgun (WGS) entry which is preliminary data.</text>
</comment>
<dbReference type="PANTHER" id="PTHR34182:SF1">
    <property type="entry name" value="PROTEIN-EXPORT MEMBRANE PROTEIN SECG"/>
    <property type="match status" value="1"/>
</dbReference>
<dbReference type="PANTHER" id="PTHR34182">
    <property type="entry name" value="PROTEIN-EXPORT MEMBRANE PROTEIN SECG"/>
    <property type="match status" value="1"/>
</dbReference>
<comment type="function">
    <text evidence="10">Involved in protein export. Participates in an early event of protein translocation.</text>
</comment>
<dbReference type="EMBL" id="MFUP01000016">
    <property type="protein sequence ID" value="OGI87030.1"/>
    <property type="molecule type" value="Genomic_DNA"/>
</dbReference>
<evidence type="ECO:0000256" key="2">
    <source>
        <dbReference type="ARBA" id="ARBA00008445"/>
    </source>
</evidence>
<evidence type="ECO:0000256" key="6">
    <source>
        <dbReference type="ARBA" id="ARBA00022927"/>
    </source>
</evidence>
<dbReference type="GO" id="GO:0009306">
    <property type="term" value="P:protein secretion"/>
    <property type="evidence" value="ECO:0007669"/>
    <property type="project" value="UniProtKB-UniRule"/>
</dbReference>
<comment type="subcellular location">
    <subcellularLocation>
        <location evidence="1 10">Cell membrane</location>
        <topology evidence="1 10">Multi-pass membrane protein</topology>
    </subcellularLocation>
</comment>
<evidence type="ECO:0000256" key="9">
    <source>
        <dbReference type="ARBA" id="ARBA00023136"/>
    </source>
</evidence>
<evidence type="ECO:0000256" key="1">
    <source>
        <dbReference type="ARBA" id="ARBA00004651"/>
    </source>
</evidence>
<dbReference type="InterPro" id="IPR004692">
    <property type="entry name" value="SecG"/>
</dbReference>
<evidence type="ECO:0000256" key="4">
    <source>
        <dbReference type="ARBA" id="ARBA00022475"/>
    </source>
</evidence>
<feature type="transmembrane region" description="Helical" evidence="10">
    <location>
        <begin position="6"/>
        <end position="25"/>
    </location>
</feature>